<dbReference type="RefSeq" id="WP_208671229.1">
    <property type="nucleotide sequence ID" value="NZ_CP024767.1"/>
</dbReference>
<feature type="domain" description="TnsA endonuclease N-terminal" evidence="1">
    <location>
        <begin position="78"/>
        <end position="169"/>
    </location>
</feature>
<dbReference type="AlphaFoldDB" id="A0A4P6GF03"/>
<accession>A0A4P6GF03</accession>
<dbReference type="Gene3D" id="3.40.1350.10">
    <property type="match status" value="1"/>
</dbReference>
<dbReference type="CDD" id="cd22362">
    <property type="entry name" value="TnsA_endonuclease-like"/>
    <property type="match status" value="1"/>
</dbReference>
<dbReference type="Pfam" id="PF08722">
    <property type="entry name" value="Tn7_TnsA-like_N"/>
    <property type="match status" value="1"/>
</dbReference>
<name>A0A4P6GF03_9PSED</name>
<dbReference type="InterPro" id="IPR014833">
    <property type="entry name" value="TnsA_N"/>
</dbReference>
<dbReference type="InterPro" id="IPR011335">
    <property type="entry name" value="Restrct_endonuc-II-like"/>
</dbReference>
<dbReference type="SUPFAM" id="SSF52980">
    <property type="entry name" value="Restriction endonuclease-like"/>
    <property type="match status" value="1"/>
</dbReference>
<evidence type="ECO:0000259" key="1">
    <source>
        <dbReference type="Pfam" id="PF08722"/>
    </source>
</evidence>
<reference evidence="2 3" key="1">
    <citation type="submission" date="2017-11" db="EMBL/GenBank/DDBJ databases">
        <title>Genome sequence of Pseudomonas arsenicoxydans ACM1.</title>
        <authorList>
            <person name="Nascimento F.X."/>
        </authorList>
    </citation>
    <scope>NUCLEOTIDE SEQUENCE [LARGE SCALE GENOMIC DNA]</scope>
    <source>
        <strain evidence="2 3">ACM1</strain>
    </source>
</reference>
<protein>
    <submittedName>
        <fullName evidence="2">Transposase</fullName>
    </submittedName>
</protein>
<dbReference type="EMBL" id="CP024767">
    <property type="protein sequence ID" value="QAY84031.1"/>
    <property type="molecule type" value="Genomic_DNA"/>
</dbReference>
<keyword evidence="3" id="KW-1185">Reference proteome</keyword>
<gene>
    <name evidence="2" type="ORF">CUN61_08550</name>
</gene>
<dbReference type="InterPro" id="IPR011856">
    <property type="entry name" value="tRNA_endonuc-like_dom_sf"/>
</dbReference>
<evidence type="ECO:0000313" key="3">
    <source>
        <dbReference type="Proteomes" id="UP000291121"/>
    </source>
</evidence>
<proteinExistence type="predicted"/>
<organism evidence="2 3">
    <name type="scientific">Pseudomonas arsenicoxydans</name>
    <dbReference type="NCBI Taxonomy" id="702115"/>
    <lineage>
        <taxon>Bacteria</taxon>
        <taxon>Pseudomonadati</taxon>
        <taxon>Pseudomonadota</taxon>
        <taxon>Gammaproteobacteria</taxon>
        <taxon>Pseudomonadales</taxon>
        <taxon>Pseudomonadaceae</taxon>
        <taxon>Pseudomonas</taxon>
    </lineage>
</organism>
<dbReference type="GO" id="GO:0003676">
    <property type="term" value="F:nucleic acid binding"/>
    <property type="evidence" value="ECO:0007669"/>
    <property type="project" value="InterPro"/>
</dbReference>
<evidence type="ECO:0000313" key="2">
    <source>
        <dbReference type="EMBL" id="QAY84031.1"/>
    </source>
</evidence>
<dbReference type="Proteomes" id="UP000291121">
    <property type="component" value="Chromosome"/>
</dbReference>
<sequence>MAGTKSRTPTQDVVARWLKAGYGQGTGSEYKPFMYVRDVPSKGTSSMVKSRITGRTHHYLSRQEFKVHLQAEYALGTKDIREQYALLPLDDTAKIAFDLGVRHPVYPSTKTPTVMTTDLLLTLNRTHGEELLAISVKMKKELTPRVLEKLLIEKIYWNNRGVKWVLSTEESISAFRVKNLSFFESSLSDDRAVSSSIEPTYFSRCFESNHSPSLTFNEIMTKSTIEMGIDRPTGHALLGLAVWNHNSRINIDDIALTHRGRVLLLDHNSYV</sequence>